<dbReference type="SUPFAM" id="SSF51735">
    <property type="entry name" value="NAD(P)-binding Rossmann-fold domains"/>
    <property type="match status" value="1"/>
</dbReference>
<dbReference type="Gene3D" id="3.40.50.10860">
    <property type="entry name" value="Leucine Dehydrogenase, chain A, domain 1"/>
    <property type="match status" value="1"/>
</dbReference>
<sequence length="235" mass="25205">MSVFEDVAFRRHQSVHFFSDEPTGMQAIIAIHSTDLGPALGGCRMVRYADSSEALTDVLRLSRGMSLKNSLAGLDLGGGKAVIMVPDGWNNDPRYDGPERARLFRAFGRAVDSLGGRYITAEDMNISVEDATNMRKSTRHVVGLDSGMGDPSPLTAQGVFVGMRACIARAFGSDSFDGLTVAVQGLGKVGWRLCEDLHKAGAKLLVADIVEETLARAKAEFGAQIVDKDDIVTAK</sequence>
<dbReference type="Gene3D" id="3.40.50.720">
    <property type="entry name" value="NAD(P)-binding Rossmann-like Domain"/>
    <property type="match status" value="1"/>
</dbReference>
<evidence type="ECO:0000256" key="2">
    <source>
        <dbReference type="ARBA" id="ARBA00023002"/>
    </source>
</evidence>
<feature type="non-terminal residue" evidence="5">
    <location>
        <position position="235"/>
    </location>
</feature>
<dbReference type="InterPro" id="IPR006095">
    <property type="entry name" value="Glu/Leu/Phe/Val/Trp_DH"/>
</dbReference>
<dbReference type="GO" id="GO:0006520">
    <property type="term" value="P:amino acid metabolic process"/>
    <property type="evidence" value="ECO:0007669"/>
    <property type="project" value="InterPro"/>
</dbReference>
<reference evidence="5" key="1">
    <citation type="submission" date="2018-06" db="EMBL/GenBank/DDBJ databases">
        <authorList>
            <person name="Zhirakovskaya E."/>
        </authorList>
    </citation>
    <scope>NUCLEOTIDE SEQUENCE</scope>
</reference>
<dbReference type="InterPro" id="IPR036291">
    <property type="entry name" value="NAD(P)-bd_dom_sf"/>
</dbReference>
<dbReference type="GO" id="GO:0050049">
    <property type="term" value="F:L-leucine dehydrogenase activity"/>
    <property type="evidence" value="ECO:0007669"/>
    <property type="project" value="UniProtKB-EC"/>
</dbReference>
<evidence type="ECO:0000256" key="3">
    <source>
        <dbReference type="ARBA" id="ARBA00023027"/>
    </source>
</evidence>
<comment type="similarity">
    <text evidence="1">Belongs to the Glu/Leu/Phe/Val dehydrogenases family.</text>
</comment>
<name>A0A3B0T334_9ZZZZ</name>
<dbReference type="EC" id="1.4.1.9" evidence="5"/>
<keyword evidence="2 5" id="KW-0560">Oxidoreductase</keyword>
<accession>A0A3B0T334</accession>
<evidence type="ECO:0000313" key="5">
    <source>
        <dbReference type="EMBL" id="VAW01346.1"/>
    </source>
</evidence>
<dbReference type="AlphaFoldDB" id="A0A3B0T334"/>
<keyword evidence="3" id="KW-0520">NAD</keyword>
<gene>
    <name evidence="5" type="ORF">MNBD_ALPHA06-1620</name>
</gene>
<evidence type="ECO:0000256" key="1">
    <source>
        <dbReference type="ARBA" id="ARBA00006382"/>
    </source>
</evidence>
<dbReference type="EMBL" id="UOEE01000318">
    <property type="protein sequence ID" value="VAW01346.1"/>
    <property type="molecule type" value="Genomic_DNA"/>
</dbReference>
<dbReference type="PANTHER" id="PTHR42722:SF1">
    <property type="entry name" value="VALINE DEHYDROGENASE"/>
    <property type="match status" value="1"/>
</dbReference>
<evidence type="ECO:0000259" key="4">
    <source>
        <dbReference type="Pfam" id="PF02812"/>
    </source>
</evidence>
<proteinExistence type="inferred from homology"/>
<dbReference type="PRINTS" id="PR00082">
    <property type="entry name" value="GLFDHDRGNASE"/>
</dbReference>
<protein>
    <submittedName>
        <fullName evidence="5">Branched-chain amino acid dehydrogenase [deaminating]</fullName>
        <ecNumber evidence="5">1.4.1.9</ecNumber>
    </submittedName>
</protein>
<feature type="domain" description="Glutamate/phenylalanine/leucine/valine/L-tryptophan dehydrogenase dimerisation" evidence="4">
    <location>
        <begin position="22"/>
        <end position="139"/>
    </location>
</feature>
<organism evidence="5">
    <name type="scientific">hydrothermal vent metagenome</name>
    <dbReference type="NCBI Taxonomy" id="652676"/>
    <lineage>
        <taxon>unclassified sequences</taxon>
        <taxon>metagenomes</taxon>
        <taxon>ecological metagenomes</taxon>
    </lineage>
</organism>
<dbReference type="InterPro" id="IPR006097">
    <property type="entry name" value="Glu/Leu/Phe/Val/Trp_DH_dimer"/>
</dbReference>
<dbReference type="Pfam" id="PF02812">
    <property type="entry name" value="ELFV_dehydrog_N"/>
    <property type="match status" value="1"/>
</dbReference>
<dbReference type="InterPro" id="IPR046346">
    <property type="entry name" value="Aminoacid_DH-like_N_sf"/>
</dbReference>
<dbReference type="SUPFAM" id="SSF53223">
    <property type="entry name" value="Aminoacid dehydrogenase-like, N-terminal domain"/>
    <property type="match status" value="1"/>
</dbReference>
<dbReference type="InterPro" id="IPR016211">
    <property type="entry name" value="Glu/Phe/Leu/Val/Trp_DH_bac/arc"/>
</dbReference>
<dbReference type="PANTHER" id="PTHR42722">
    <property type="entry name" value="LEUCINE DEHYDROGENASE"/>
    <property type="match status" value="1"/>
</dbReference>